<reference evidence="3 4" key="1">
    <citation type="submission" date="2022-04" db="EMBL/GenBank/DDBJ databases">
        <title>Genome sequence of soybean root-associated Caulobacter segnis RL271.</title>
        <authorList>
            <person name="Longley R."/>
            <person name="Bonito G."/>
            <person name="Trigodet F."/>
            <person name="Crosson S."/>
            <person name="Fiebig A."/>
        </authorList>
    </citation>
    <scope>NUCLEOTIDE SEQUENCE [LARGE SCALE GENOMIC DNA]</scope>
    <source>
        <strain evidence="3 4">RL271</strain>
    </source>
</reference>
<keyword evidence="1" id="KW-0238">DNA-binding</keyword>
<keyword evidence="4" id="KW-1185">Reference proteome</keyword>
<evidence type="ECO:0000256" key="1">
    <source>
        <dbReference type="ARBA" id="ARBA00023125"/>
    </source>
</evidence>
<dbReference type="Proteomes" id="UP001057520">
    <property type="component" value="Chromosome"/>
</dbReference>
<evidence type="ECO:0000313" key="4">
    <source>
        <dbReference type="Proteomes" id="UP001057520"/>
    </source>
</evidence>
<evidence type="ECO:0000313" key="3">
    <source>
        <dbReference type="EMBL" id="USQ95947.1"/>
    </source>
</evidence>
<dbReference type="CDD" id="cd00093">
    <property type="entry name" value="HTH_XRE"/>
    <property type="match status" value="1"/>
</dbReference>
<protein>
    <submittedName>
        <fullName evidence="3">Helix-turn-helix domain-containing protein</fullName>
    </submittedName>
</protein>
<sequence length="142" mass="15922">MGMSESSDAERHPNPIDLHVGARIRMRRKILGVSQERLAEDLGLTFQQIQKYERGANRVSASKLYEIARSLQSSVAYFFEGLADTTHEGVAEGGEPFVHDFLMTSEGLELAALFPKITRSKVRRRILELVRSMAEEEAAEGE</sequence>
<proteinExistence type="predicted"/>
<name>A0ABY4ZT05_9CAUL</name>
<dbReference type="Gene3D" id="1.10.260.40">
    <property type="entry name" value="lambda repressor-like DNA-binding domains"/>
    <property type="match status" value="1"/>
</dbReference>
<accession>A0ABY4ZT05</accession>
<dbReference type="EMBL" id="CP096040">
    <property type="protein sequence ID" value="USQ95947.1"/>
    <property type="molecule type" value="Genomic_DNA"/>
</dbReference>
<dbReference type="SUPFAM" id="SSF47413">
    <property type="entry name" value="lambda repressor-like DNA-binding domains"/>
    <property type="match status" value="1"/>
</dbReference>
<dbReference type="InterPro" id="IPR001387">
    <property type="entry name" value="Cro/C1-type_HTH"/>
</dbReference>
<dbReference type="InterPro" id="IPR050807">
    <property type="entry name" value="TransReg_Diox_bact_type"/>
</dbReference>
<dbReference type="PANTHER" id="PTHR46797">
    <property type="entry name" value="HTH-TYPE TRANSCRIPTIONAL REGULATOR"/>
    <property type="match status" value="1"/>
</dbReference>
<organism evidence="3 4">
    <name type="scientific">Caulobacter segnis</name>
    <dbReference type="NCBI Taxonomy" id="88688"/>
    <lineage>
        <taxon>Bacteria</taxon>
        <taxon>Pseudomonadati</taxon>
        <taxon>Pseudomonadota</taxon>
        <taxon>Alphaproteobacteria</taxon>
        <taxon>Caulobacterales</taxon>
        <taxon>Caulobacteraceae</taxon>
        <taxon>Caulobacter</taxon>
    </lineage>
</organism>
<feature type="domain" description="HTH cro/C1-type" evidence="2">
    <location>
        <begin position="24"/>
        <end position="78"/>
    </location>
</feature>
<gene>
    <name evidence="3" type="ORF">MZV50_25990</name>
</gene>
<dbReference type="Pfam" id="PF01381">
    <property type="entry name" value="HTH_3"/>
    <property type="match status" value="1"/>
</dbReference>
<dbReference type="InterPro" id="IPR010982">
    <property type="entry name" value="Lambda_DNA-bd_dom_sf"/>
</dbReference>
<dbReference type="SMART" id="SM00530">
    <property type="entry name" value="HTH_XRE"/>
    <property type="match status" value="1"/>
</dbReference>
<dbReference type="PANTHER" id="PTHR46797:SF1">
    <property type="entry name" value="METHYLPHOSPHONATE SYNTHASE"/>
    <property type="match status" value="1"/>
</dbReference>
<evidence type="ECO:0000259" key="2">
    <source>
        <dbReference type="PROSITE" id="PS50943"/>
    </source>
</evidence>
<dbReference type="PROSITE" id="PS50943">
    <property type="entry name" value="HTH_CROC1"/>
    <property type="match status" value="1"/>
</dbReference>